<dbReference type="PANTHER" id="PTHR33516">
    <property type="entry name" value="LEXA REPRESSOR"/>
    <property type="match status" value="1"/>
</dbReference>
<dbReference type="InterPro" id="IPR050077">
    <property type="entry name" value="LexA_repressor"/>
</dbReference>
<dbReference type="Proteomes" id="UP000198598">
    <property type="component" value="Unassembled WGS sequence"/>
</dbReference>
<dbReference type="SUPFAM" id="SSF51306">
    <property type="entry name" value="LexA/Signal peptidase"/>
    <property type="match status" value="1"/>
</dbReference>
<dbReference type="InterPro" id="IPR036286">
    <property type="entry name" value="LexA/Signal_pep-like_sf"/>
</dbReference>
<dbReference type="CDD" id="cd06529">
    <property type="entry name" value="S24_LexA-like"/>
    <property type="match status" value="1"/>
</dbReference>
<name>A0A1I1ZIT3_9BACT</name>
<dbReference type="AlphaFoldDB" id="A0A1I1ZIT3"/>
<dbReference type="InterPro" id="IPR015927">
    <property type="entry name" value="Peptidase_S24_S26A/B/C"/>
</dbReference>
<accession>A0A1I1ZIT3</accession>
<organism evidence="2 3">
    <name type="scientific">Spirosoma endophyticum</name>
    <dbReference type="NCBI Taxonomy" id="662367"/>
    <lineage>
        <taxon>Bacteria</taxon>
        <taxon>Pseudomonadati</taxon>
        <taxon>Bacteroidota</taxon>
        <taxon>Cytophagia</taxon>
        <taxon>Cytophagales</taxon>
        <taxon>Cytophagaceae</taxon>
        <taxon>Spirosoma</taxon>
    </lineage>
</organism>
<dbReference type="Gene3D" id="2.10.109.10">
    <property type="entry name" value="Umud Fragment, subunit A"/>
    <property type="match status" value="1"/>
</dbReference>
<keyword evidence="3" id="KW-1185">Reference proteome</keyword>
<evidence type="ECO:0000313" key="3">
    <source>
        <dbReference type="Proteomes" id="UP000198598"/>
    </source>
</evidence>
<dbReference type="STRING" id="662367.SAMN05216167_112133"/>
<feature type="domain" description="Peptidase S24/S26A/S26B/S26C" evidence="1">
    <location>
        <begin position="27"/>
        <end position="145"/>
    </location>
</feature>
<protein>
    <submittedName>
        <fullName evidence="2">DNA polymerase V</fullName>
    </submittedName>
</protein>
<dbReference type="RefSeq" id="WP_093831157.1">
    <property type="nucleotide sequence ID" value="NZ_FOLQ01000012.1"/>
</dbReference>
<reference evidence="2 3" key="1">
    <citation type="submission" date="2016-10" db="EMBL/GenBank/DDBJ databases">
        <authorList>
            <person name="de Groot N.N."/>
        </authorList>
    </citation>
    <scope>NUCLEOTIDE SEQUENCE [LARGE SCALE GENOMIC DNA]</scope>
    <source>
        <strain evidence="2 3">DSM 26130</strain>
    </source>
</reference>
<evidence type="ECO:0000313" key="2">
    <source>
        <dbReference type="EMBL" id="SFE31626.1"/>
    </source>
</evidence>
<dbReference type="OrthoDB" id="9787787at2"/>
<dbReference type="EMBL" id="FOLQ01000012">
    <property type="protein sequence ID" value="SFE31626.1"/>
    <property type="molecule type" value="Genomic_DNA"/>
</dbReference>
<gene>
    <name evidence="2" type="ORF">SAMN05216167_112133</name>
</gene>
<proteinExistence type="predicted"/>
<dbReference type="Pfam" id="PF00717">
    <property type="entry name" value="Peptidase_S24"/>
    <property type="match status" value="1"/>
</dbReference>
<dbReference type="PANTHER" id="PTHR33516:SF2">
    <property type="entry name" value="LEXA REPRESSOR-RELATED"/>
    <property type="match status" value="1"/>
</dbReference>
<dbReference type="InterPro" id="IPR039418">
    <property type="entry name" value="LexA-like"/>
</dbReference>
<sequence>MIEPEDRIALQDVFRARVQRKYAIPFLMDYVQAGFPSPAENYIERVLSLDDLCIYHPEATYFIRVGSDSMIGDRIDRGDFLLWDAYYCSPEVTHGKIVVVQLGEDFAVKRINYVDSNQLILESSNPKYLPIYVNKGDKFKVCGRVTFAFQKLI</sequence>
<evidence type="ECO:0000259" key="1">
    <source>
        <dbReference type="Pfam" id="PF00717"/>
    </source>
</evidence>